<feature type="transmembrane region" description="Helical" evidence="5">
    <location>
        <begin position="146"/>
        <end position="174"/>
    </location>
</feature>
<evidence type="ECO:0000256" key="4">
    <source>
        <dbReference type="ARBA" id="ARBA00023136"/>
    </source>
</evidence>
<feature type="transmembrane region" description="Helical" evidence="5">
    <location>
        <begin position="84"/>
        <end position="103"/>
    </location>
</feature>
<dbReference type="STRING" id="1888995.BD935_01140"/>
<feature type="transmembrane region" description="Helical" evidence="5">
    <location>
        <begin position="115"/>
        <end position="134"/>
    </location>
</feature>
<reference evidence="6 7" key="1">
    <citation type="submission" date="2016-08" db="EMBL/GenBank/DDBJ databases">
        <title>New Insights into Marine Group III Euryarchaeota, from dark to light.</title>
        <authorList>
            <person name="Haro-Moreno J.M."/>
            <person name="Rodriguez-Valera F."/>
            <person name="Lopez-Garcia P."/>
            <person name="Moreira D."/>
            <person name="Martin-Cuadrado A.B."/>
        </authorList>
    </citation>
    <scope>NUCLEOTIDE SEQUENCE [LARGE SCALE GENOMIC DNA]</scope>
    <source>
        <strain evidence="6">CG-Epi1</strain>
    </source>
</reference>
<accession>A0A1J5TDJ2</accession>
<dbReference type="SMART" id="SM00730">
    <property type="entry name" value="PSN"/>
    <property type="match status" value="1"/>
</dbReference>
<comment type="caution">
    <text evidence="6">The sequence shown here is derived from an EMBL/GenBank/DDBJ whole genome shotgun (WGS) entry which is preliminary data.</text>
</comment>
<feature type="transmembrane region" description="Helical" evidence="5">
    <location>
        <begin position="253"/>
        <end position="275"/>
    </location>
</feature>
<dbReference type="GO" id="GO:0016020">
    <property type="term" value="C:membrane"/>
    <property type="evidence" value="ECO:0007669"/>
    <property type="project" value="InterPro"/>
</dbReference>
<dbReference type="Pfam" id="PF06550">
    <property type="entry name" value="SPP"/>
    <property type="match status" value="1"/>
</dbReference>
<sequence>MTDSTEAEQSLSMAWEENRIPIIALAFCFILSHMLAMFIVPAYEEAEVQAFEDPEDPINSVVYIGIILVFTAFILWIAKNGLDYILQLIFLSSIGVTFIYVFYPFFYSIGITDTAGYIGAAGLAVQLTFLLMTYPEWYVIDIAGVILAAGVAAIFGISFGLLPALLLLIGLAIYDAWAVYRTGHMVDLADSVMDLKLPILLVMPKTSSYSFLSQGSLNEQIESGEKREALFMGLGDLVIPGALVVSAKATLGWAVGLASMFGSVVGFFILMIFVLSGRPQAGLPLLNGGAIVGYLLGAFLFAGDLGL</sequence>
<keyword evidence="2 5" id="KW-0812">Transmembrane</keyword>
<evidence type="ECO:0000313" key="7">
    <source>
        <dbReference type="Proteomes" id="UP000183080"/>
    </source>
</evidence>
<keyword evidence="3 5" id="KW-1133">Transmembrane helix</keyword>
<feature type="transmembrane region" description="Helical" evidence="5">
    <location>
        <begin position="282"/>
        <end position="302"/>
    </location>
</feature>
<evidence type="ECO:0000256" key="5">
    <source>
        <dbReference type="SAM" id="Phobius"/>
    </source>
</evidence>
<dbReference type="InterPro" id="IPR010545">
    <property type="entry name" value="SPP"/>
</dbReference>
<comment type="subcellular location">
    <subcellularLocation>
        <location evidence="1">Endomembrane system</location>
        <topology evidence="1">Multi-pass membrane protein</topology>
    </subcellularLocation>
</comment>
<feature type="transmembrane region" description="Helical" evidence="5">
    <location>
        <begin position="61"/>
        <end position="78"/>
    </location>
</feature>
<name>A0A1J5TDJ2_9ARCH</name>
<keyword evidence="4 5" id="KW-0472">Membrane</keyword>
<organism evidence="6 7">
    <name type="scientific">Marine Group III euryarchaeote CG-Epi1</name>
    <dbReference type="NCBI Taxonomy" id="1888995"/>
    <lineage>
        <taxon>Archaea</taxon>
        <taxon>Methanobacteriati</taxon>
        <taxon>Thermoplasmatota</taxon>
        <taxon>Thermoplasmata</taxon>
        <taxon>Candidatus Thermoprofundales</taxon>
    </lineage>
</organism>
<evidence type="ECO:0000256" key="1">
    <source>
        <dbReference type="ARBA" id="ARBA00004127"/>
    </source>
</evidence>
<dbReference type="AlphaFoldDB" id="A0A1J5TDJ2"/>
<protein>
    <submittedName>
        <fullName evidence="6">Uncharacterized protein</fullName>
    </submittedName>
</protein>
<evidence type="ECO:0000256" key="3">
    <source>
        <dbReference type="ARBA" id="ARBA00022989"/>
    </source>
</evidence>
<gene>
    <name evidence="6" type="ORF">BD935_01140</name>
</gene>
<dbReference type="EMBL" id="MIZA01000019">
    <property type="protein sequence ID" value="OIR18993.1"/>
    <property type="molecule type" value="Genomic_DNA"/>
</dbReference>
<dbReference type="GO" id="GO:0012505">
    <property type="term" value="C:endomembrane system"/>
    <property type="evidence" value="ECO:0007669"/>
    <property type="project" value="UniProtKB-SubCell"/>
</dbReference>
<dbReference type="NCBIfam" id="NF041679">
    <property type="entry name" value="IMP_arch_presen"/>
    <property type="match status" value="1"/>
</dbReference>
<dbReference type="GO" id="GO:0042500">
    <property type="term" value="F:aspartic endopeptidase activity, intramembrane cleaving"/>
    <property type="evidence" value="ECO:0007669"/>
    <property type="project" value="InterPro"/>
</dbReference>
<feature type="transmembrane region" description="Helical" evidence="5">
    <location>
        <begin position="20"/>
        <end position="40"/>
    </location>
</feature>
<dbReference type="InterPro" id="IPR006639">
    <property type="entry name" value="Preselin/SPP"/>
</dbReference>
<proteinExistence type="predicted"/>
<evidence type="ECO:0000256" key="2">
    <source>
        <dbReference type="ARBA" id="ARBA00022692"/>
    </source>
</evidence>
<dbReference type="Proteomes" id="UP000183080">
    <property type="component" value="Unassembled WGS sequence"/>
</dbReference>
<evidence type="ECO:0000313" key="6">
    <source>
        <dbReference type="EMBL" id="OIR18993.1"/>
    </source>
</evidence>